<dbReference type="Proteomes" id="UP000001529">
    <property type="component" value="Chromosome VIII"/>
</dbReference>
<accession>A0A125YGB3</accession>
<protein>
    <submittedName>
        <fullName evidence="1">Uncharacterized protein</fullName>
    </submittedName>
</protein>
<dbReference type="VEuPathDB" id="ToxoDB:TGME49_231050"/>
<dbReference type="EMBL" id="KE138831">
    <property type="protein sequence ID" value="EPT28971.1"/>
    <property type="molecule type" value="Genomic_DNA"/>
</dbReference>
<dbReference type="AlphaFoldDB" id="A0A125YGB3"/>
<gene>
    <name evidence="1" type="ORF">TGME49_231050</name>
</gene>
<proteinExistence type="predicted"/>
<keyword evidence="2" id="KW-1185">Reference proteome</keyword>
<dbReference type="GeneID" id="7898847"/>
<evidence type="ECO:0000313" key="2">
    <source>
        <dbReference type="Proteomes" id="UP000001529"/>
    </source>
</evidence>
<organism evidence="1 2">
    <name type="scientific">Toxoplasma gondii (strain ATCC 50611 / Me49)</name>
    <dbReference type="NCBI Taxonomy" id="508771"/>
    <lineage>
        <taxon>Eukaryota</taxon>
        <taxon>Sar</taxon>
        <taxon>Alveolata</taxon>
        <taxon>Apicomplexa</taxon>
        <taxon>Conoidasida</taxon>
        <taxon>Coccidia</taxon>
        <taxon>Eucoccidiorida</taxon>
        <taxon>Eimeriorina</taxon>
        <taxon>Sarcocystidae</taxon>
        <taxon>Toxoplasma</taxon>
    </lineage>
</organism>
<sequence>MVSDKTPCFKKDSRGVYHLGGRTRQIRTFFSKGRQFNGAGAPNIGMTEAGHPWMSRSPGRTILTVLSVHPRGICYLHRECTRHERYNTLRPVVITLLRDRDIVLPLRQHVQVQHVHLSEKLRGYVLATFGQQTNVMRASWDRSTGRSQKQNPHSCAFRQKIRSTQCRGANQAASLYASSRSCF</sequence>
<dbReference type="RefSeq" id="XP_002368006.1">
    <property type="nucleotide sequence ID" value="XM_002367965.1"/>
</dbReference>
<evidence type="ECO:0000313" key="1">
    <source>
        <dbReference type="EMBL" id="EPT28971.1"/>
    </source>
</evidence>
<dbReference type="OrthoDB" id="10337029at2759"/>
<name>A0A125YGB3_TOXGM</name>
<dbReference type="EMBL" id="CM002043">
    <property type="protein sequence ID" value="EPT28971.1"/>
    <property type="molecule type" value="Genomic_DNA"/>
</dbReference>
<reference evidence="1" key="1">
    <citation type="submission" date="2013-04" db="EMBL/GenBank/DDBJ databases">
        <authorList>
            <person name="Sibley D."/>
            <person name="Venepally P."/>
            <person name="Karamycheva S."/>
            <person name="Hadjithomas M."/>
            <person name="Khan A."/>
            <person name="Brunk B."/>
            <person name="Roos D."/>
            <person name="Caler E."/>
            <person name="Lorenzi H."/>
        </authorList>
    </citation>
    <scope>NUCLEOTIDE SEQUENCE [LARGE SCALE GENOMIC DNA]</scope>
    <source>
        <strain evidence="1">ME49</strain>
    </source>
</reference>
<dbReference type="KEGG" id="tgo:TGME49_231050"/>